<organism evidence="1">
    <name type="scientific">Siphoviridae sp. cthae16</name>
    <dbReference type="NCBI Taxonomy" id="2825617"/>
    <lineage>
        <taxon>Viruses</taxon>
        <taxon>Duplodnaviria</taxon>
        <taxon>Heunggongvirae</taxon>
        <taxon>Uroviricota</taxon>
        <taxon>Caudoviricetes</taxon>
    </lineage>
</organism>
<name>A0A8S5URV9_9CAUD</name>
<accession>A0A8S5URV9</accession>
<reference evidence="1" key="1">
    <citation type="journal article" date="2021" name="Proc. Natl. Acad. Sci. U.S.A.">
        <title>A Catalog of Tens of Thousands of Viruses from Human Metagenomes Reveals Hidden Associations with Chronic Diseases.</title>
        <authorList>
            <person name="Tisza M.J."/>
            <person name="Buck C.B."/>
        </authorList>
    </citation>
    <scope>NUCLEOTIDE SEQUENCE</scope>
    <source>
        <strain evidence="1">Cthae16</strain>
    </source>
</reference>
<evidence type="ECO:0000313" key="1">
    <source>
        <dbReference type="EMBL" id="DAF97110.1"/>
    </source>
</evidence>
<proteinExistence type="predicted"/>
<evidence type="ECO:0008006" key="2">
    <source>
        <dbReference type="Google" id="ProtNLM"/>
    </source>
</evidence>
<sequence>MNYIKINGRSFDVDVAISEIEESFSVLDGDNVGRVLSGRMVRDIIGTYIGHKVTFFNGKSQTDFDALWDYLVAHSVDDSVQLEAADGQSTLSYEAYYTSGSRKLKEGMAADGVNRWDEISVNFIPMDAQVRP</sequence>
<protein>
    <recommendedName>
        <fullName evidence="2">Tail tube protein</fullName>
    </recommendedName>
</protein>
<dbReference type="EMBL" id="BK016126">
    <property type="protein sequence ID" value="DAF97110.1"/>
    <property type="molecule type" value="Genomic_DNA"/>
</dbReference>